<sequence length="202" mass="22974">MPNARKRARFETDDEVVEAPITPKLDLKHDAEVWFEDGNVVIVAGDVAFKVHRGVLSLHSEVFRDMFTIPPPPDDETLDGCHVVRVSDLASHIRRLLLVLYKGRTFLMSDEQTPFSTVKTLLRLAHKYQIPDLKDDALERIKAIYTDDFSAFEEPTSSLHPWLTHEWEDAFRVVAPCCAIPLLPASAISRSRCHGLPFIEEE</sequence>
<gene>
    <name evidence="2" type="ORF">DAEQUDRAFT_767874</name>
</gene>
<dbReference type="AlphaFoldDB" id="A0A165N8L3"/>
<keyword evidence="3" id="KW-1185">Reference proteome</keyword>
<dbReference type="OrthoDB" id="3027208at2759"/>
<organism evidence="2 3">
    <name type="scientific">Daedalea quercina L-15889</name>
    <dbReference type="NCBI Taxonomy" id="1314783"/>
    <lineage>
        <taxon>Eukaryota</taxon>
        <taxon>Fungi</taxon>
        <taxon>Dikarya</taxon>
        <taxon>Basidiomycota</taxon>
        <taxon>Agaricomycotina</taxon>
        <taxon>Agaricomycetes</taxon>
        <taxon>Polyporales</taxon>
        <taxon>Fomitopsis</taxon>
    </lineage>
</organism>
<dbReference type="Pfam" id="PF00651">
    <property type="entry name" value="BTB"/>
    <property type="match status" value="1"/>
</dbReference>
<reference evidence="2 3" key="1">
    <citation type="journal article" date="2016" name="Mol. Biol. Evol.">
        <title>Comparative Genomics of Early-Diverging Mushroom-Forming Fungi Provides Insights into the Origins of Lignocellulose Decay Capabilities.</title>
        <authorList>
            <person name="Nagy L.G."/>
            <person name="Riley R."/>
            <person name="Tritt A."/>
            <person name="Adam C."/>
            <person name="Daum C."/>
            <person name="Floudas D."/>
            <person name="Sun H."/>
            <person name="Yadav J.S."/>
            <person name="Pangilinan J."/>
            <person name="Larsson K.H."/>
            <person name="Matsuura K."/>
            <person name="Barry K."/>
            <person name="Labutti K."/>
            <person name="Kuo R."/>
            <person name="Ohm R.A."/>
            <person name="Bhattacharya S.S."/>
            <person name="Shirouzu T."/>
            <person name="Yoshinaga Y."/>
            <person name="Martin F.M."/>
            <person name="Grigoriev I.V."/>
            <person name="Hibbett D.S."/>
        </authorList>
    </citation>
    <scope>NUCLEOTIDE SEQUENCE [LARGE SCALE GENOMIC DNA]</scope>
    <source>
        <strain evidence="2 3">L-15889</strain>
    </source>
</reference>
<feature type="domain" description="BTB" evidence="1">
    <location>
        <begin position="38"/>
        <end position="109"/>
    </location>
</feature>
<dbReference type="InterPro" id="IPR011333">
    <property type="entry name" value="SKP1/BTB/POZ_sf"/>
</dbReference>
<dbReference type="SMART" id="SM00225">
    <property type="entry name" value="BTB"/>
    <property type="match status" value="1"/>
</dbReference>
<dbReference type="Gene3D" id="3.30.710.10">
    <property type="entry name" value="Potassium Channel Kv1.1, Chain A"/>
    <property type="match status" value="1"/>
</dbReference>
<protein>
    <recommendedName>
        <fullName evidence="1">BTB domain-containing protein</fullName>
    </recommendedName>
</protein>
<dbReference type="SUPFAM" id="SSF54695">
    <property type="entry name" value="POZ domain"/>
    <property type="match status" value="1"/>
</dbReference>
<proteinExistence type="predicted"/>
<evidence type="ECO:0000313" key="3">
    <source>
        <dbReference type="Proteomes" id="UP000076727"/>
    </source>
</evidence>
<dbReference type="InterPro" id="IPR000210">
    <property type="entry name" value="BTB/POZ_dom"/>
</dbReference>
<dbReference type="PROSITE" id="PS50097">
    <property type="entry name" value="BTB"/>
    <property type="match status" value="1"/>
</dbReference>
<accession>A0A165N8L3</accession>
<dbReference type="CDD" id="cd18186">
    <property type="entry name" value="BTB_POZ_ZBTB_KLHL-like"/>
    <property type="match status" value="1"/>
</dbReference>
<dbReference type="Proteomes" id="UP000076727">
    <property type="component" value="Unassembled WGS sequence"/>
</dbReference>
<dbReference type="EMBL" id="KV429086">
    <property type="protein sequence ID" value="KZT66660.1"/>
    <property type="molecule type" value="Genomic_DNA"/>
</dbReference>
<name>A0A165N8L3_9APHY</name>
<evidence type="ECO:0000313" key="2">
    <source>
        <dbReference type="EMBL" id="KZT66660.1"/>
    </source>
</evidence>
<evidence type="ECO:0000259" key="1">
    <source>
        <dbReference type="PROSITE" id="PS50097"/>
    </source>
</evidence>